<protein>
    <recommendedName>
        <fullName evidence="10">Major facilitator superfamily (MFS) profile domain-containing protein</fullName>
    </recommendedName>
</protein>
<feature type="transmembrane region" description="Helical" evidence="9">
    <location>
        <begin position="291"/>
        <end position="312"/>
    </location>
</feature>
<keyword evidence="12" id="KW-1185">Reference proteome</keyword>
<evidence type="ECO:0000259" key="10">
    <source>
        <dbReference type="PROSITE" id="PS50850"/>
    </source>
</evidence>
<dbReference type="Gene3D" id="1.20.1720.10">
    <property type="entry name" value="Multidrug resistance protein D"/>
    <property type="match status" value="1"/>
</dbReference>
<sequence length="595" mass="64173">MKDSNDYHPVESENNTTVGESADPIPQYHPLVEKDLNYNPSYAQALKQSVPHSLDQNHDVPPEPTKLEKGDLDPDGDAMTAPAGMAGENGAYAFTWRKISIIMLGLGMGLFLAFVDMTIVATALPEIGSQLGAFDQITWVASSYMLTSTALQPLYGKLSDIFGRVPAILFALITFLVGCAICGAAQSMITLIIARGLAGIGGAGIVSLSMIIVSDIVPLNKRAPFLAGFGGIFAISSVAGPLMGGAFTEHVSWRWVFYINLPIGAVTLFAIIFFLRIPRKPEPILVKLRRVDYLGTFLLVAGIVLILLATMWGGKDYPWDDKRIISFFVVGGVLIVGFVFAEMYVAVEPILPMRLFRNRNIALCLPCVFFLGFTIFSLIFYLPIFFTVVRGDGATKSGVKLLPLMLSTVVGSTLGGIYVNKRGRCREIIILGAAIATVGMGLITTLKQSSSTGEEIGFLIVLGLGCGLMFQTMLMVSQASATEEDVAVVTACYNFFQTIGGTVGLAILSAIMNNELSKRLDVLPGIDLADLNANPSHIYHTTYSDEVRYQFIEAYVQSLRIAFIAVVPMVGATFLLSLGLKHVPLRKTLEGGAHG</sequence>
<feature type="transmembrane region" description="Helical" evidence="9">
    <location>
        <begin position="428"/>
        <end position="446"/>
    </location>
</feature>
<dbReference type="PANTHER" id="PTHR23501:SF191">
    <property type="entry name" value="VACUOLAR BASIC AMINO ACID TRANSPORTER 4"/>
    <property type="match status" value="1"/>
</dbReference>
<organism evidence="11 12">
    <name type="scientific">Tieghemiomyces parasiticus</name>
    <dbReference type="NCBI Taxonomy" id="78921"/>
    <lineage>
        <taxon>Eukaryota</taxon>
        <taxon>Fungi</taxon>
        <taxon>Fungi incertae sedis</taxon>
        <taxon>Zoopagomycota</taxon>
        <taxon>Kickxellomycotina</taxon>
        <taxon>Dimargaritomycetes</taxon>
        <taxon>Dimargaritales</taxon>
        <taxon>Dimargaritaceae</taxon>
        <taxon>Tieghemiomyces</taxon>
    </lineage>
</organism>
<evidence type="ECO:0000256" key="1">
    <source>
        <dbReference type="ARBA" id="ARBA00004651"/>
    </source>
</evidence>
<comment type="caution">
    <text evidence="11">The sequence shown here is derived from an EMBL/GenBank/DDBJ whole genome shotgun (WGS) entry which is preliminary data.</text>
</comment>
<dbReference type="AlphaFoldDB" id="A0A9W8ACI0"/>
<reference evidence="11" key="1">
    <citation type="submission" date="2022-07" db="EMBL/GenBank/DDBJ databases">
        <title>Phylogenomic reconstructions and comparative analyses of Kickxellomycotina fungi.</title>
        <authorList>
            <person name="Reynolds N.K."/>
            <person name="Stajich J.E."/>
            <person name="Barry K."/>
            <person name="Grigoriev I.V."/>
            <person name="Crous P."/>
            <person name="Smith M.E."/>
        </authorList>
    </citation>
    <scope>NUCLEOTIDE SEQUENCE</scope>
    <source>
        <strain evidence="11">RSA 861</strain>
    </source>
</reference>
<feature type="transmembrane region" description="Helical" evidence="9">
    <location>
        <begin position="192"/>
        <end position="213"/>
    </location>
</feature>
<evidence type="ECO:0000256" key="9">
    <source>
        <dbReference type="SAM" id="Phobius"/>
    </source>
</evidence>
<dbReference type="Pfam" id="PF07690">
    <property type="entry name" value="MFS_1"/>
    <property type="match status" value="1"/>
</dbReference>
<dbReference type="InterPro" id="IPR004638">
    <property type="entry name" value="EmrB-like"/>
</dbReference>
<dbReference type="GO" id="GO:0005886">
    <property type="term" value="C:plasma membrane"/>
    <property type="evidence" value="ECO:0007669"/>
    <property type="project" value="UniProtKB-SubCell"/>
</dbReference>
<feature type="domain" description="Major facilitator superfamily (MFS) profile" evidence="10">
    <location>
        <begin position="102"/>
        <end position="583"/>
    </location>
</feature>
<keyword evidence="3" id="KW-0813">Transport</keyword>
<keyword evidence="7 9" id="KW-0472">Membrane</keyword>
<feature type="transmembrane region" description="Helical" evidence="9">
    <location>
        <begin position="225"/>
        <end position="243"/>
    </location>
</feature>
<evidence type="ECO:0000256" key="5">
    <source>
        <dbReference type="ARBA" id="ARBA00022692"/>
    </source>
</evidence>
<gene>
    <name evidence="11" type="ORF">IWQ60_003635</name>
</gene>
<evidence type="ECO:0000313" key="11">
    <source>
        <dbReference type="EMBL" id="KAJ1926627.1"/>
    </source>
</evidence>
<evidence type="ECO:0000313" key="12">
    <source>
        <dbReference type="Proteomes" id="UP001150569"/>
    </source>
</evidence>
<feature type="transmembrane region" description="Helical" evidence="9">
    <location>
        <begin position="561"/>
        <end position="580"/>
    </location>
</feature>
<dbReference type="PANTHER" id="PTHR23501">
    <property type="entry name" value="MAJOR FACILITATOR SUPERFAMILY"/>
    <property type="match status" value="1"/>
</dbReference>
<dbReference type="EMBL" id="JANBPT010000159">
    <property type="protein sequence ID" value="KAJ1926627.1"/>
    <property type="molecule type" value="Genomic_DNA"/>
</dbReference>
<dbReference type="OrthoDB" id="10021397at2759"/>
<keyword evidence="4" id="KW-1003">Cell membrane</keyword>
<dbReference type="Proteomes" id="UP001150569">
    <property type="component" value="Unassembled WGS sequence"/>
</dbReference>
<dbReference type="GO" id="GO:0022857">
    <property type="term" value="F:transmembrane transporter activity"/>
    <property type="evidence" value="ECO:0007669"/>
    <property type="project" value="InterPro"/>
</dbReference>
<evidence type="ECO:0000256" key="7">
    <source>
        <dbReference type="ARBA" id="ARBA00023136"/>
    </source>
</evidence>
<keyword evidence="5 9" id="KW-0812">Transmembrane</keyword>
<dbReference type="SUPFAM" id="SSF103473">
    <property type="entry name" value="MFS general substrate transporter"/>
    <property type="match status" value="1"/>
</dbReference>
<feature type="transmembrane region" description="Helical" evidence="9">
    <location>
        <begin position="488"/>
        <end position="512"/>
    </location>
</feature>
<evidence type="ECO:0000256" key="6">
    <source>
        <dbReference type="ARBA" id="ARBA00022989"/>
    </source>
</evidence>
<evidence type="ECO:0000256" key="3">
    <source>
        <dbReference type="ARBA" id="ARBA00022448"/>
    </source>
</evidence>
<comment type="similarity">
    <text evidence="2">Belongs to the major facilitator superfamily.</text>
</comment>
<feature type="region of interest" description="Disordered" evidence="8">
    <location>
        <begin position="47"/>
        <end position="81"/>
    </location>
</feature>
<dbReference type="FunFam" id="1.20.1720.10:FF:000013">
    <property type="entry name" value="Related to multidrug resistance proteins"/>
    <property type="match status" value="1"/>
</dbReference>
<evidence type="ECO:0000256" key="8">
    <source>
        <dbReference type="SAM" id="MobiDB-lite"/>
    </source>
</evidence>
<name>A0A9W8ACI0_9FUNG</name>
<feature type="transmembrane region" description="Helical" evidence="9">
    <location>
        <begin position="101"/>
        <end position="124"/>
    </location>
</feature>
<feature type="transmembrane region" description="Helical" evidence="9">
    <location>
        <begin position="458"/>
        <end position="476"/>
    </location>
</feature>
<feature type="transmembrane region" description="Helical" evidence="9">
    <location>
        <begin position="136"/>
        <end position="155"/>
    </location>
</feature>
<dbReference type="InterPro" id="IPR020846">
    <property type="entry name" value="MFS_dom"/>
</dbReference>
<feature type="compositionally biased region" description="Basic and acidic residues" evidence="8">
    <location>
        <begin position="1"/>
        <end position="11"/>
    </location>
</feature>
<proteinExistence type="inferred from homology"/>
<feature type="region of interest" description="Disordered" evidence="8">
    <location>
        <begin position="1"/>
        <end position="30"/>
    </location>
</feature>
<comment type="subcellular location">
    <subcellularLocation>
        <location evidence="1">Cell membrane</location>
        <topology evidence="1">Multi-pass membrane protein</topology>
    </subcellularLocation>
</comment>
<feature type="transmembrane region" description="Helical" evidence="9">
    <location>
        <begin position="167"/>
        <end position="186"/>
    </location>
</feature>
<dbReference type="InterPro" id="IPR036259">
    <property type="entry name" value="MFS_trans_sf"/>
</dbReference>
<dbReference type="Gene3D" id="1.20.1250.20">
    <property type="entry name" value="MFS general substrate transporter like domains"/>
    <property type="match status" value="1"/>
</dbReference>
<dbReference type="NCBIfam" id="TIGR00711">
    <property type="entry name" value="efflux_EmrB"/>
    <property type="match status" value="1"/>
</dbReference>
<feature type="transmembrane region" description="Helical" evidence="9">
    <location>
        <begin position="255"/>
        <end position="275"/>
    </location>
</feature>
<evidence type="ECO:0000256" key="2">
    <source>
        <dbReference type="ARBA" id="ARBA00008335"/>
    </source>
</evidence>
<feature type="transmembrane region" description="Helical" evidence="9">
    <location>
        <begin position="368"/>
        <end position="389"/>
    </location>
</feature>
<feature type="compositionally biased region" description="Basic and acidic residues" evidence="8">
    <location>
        <begin position="55"/>
        <end position="72"/>
    </location>
</feature>
<dbReference type="PROSITE" id="PS50850">
    <property type="entry name" value="MFS"/>
    <property type="match status" value="1"/>
</dbReference>
<evidence type="ECO:0000256" key="4">
    <source>
        <dbReference type="ARBA" id="ARBA00022475"/>
    </source>
</evidence>
<dbReference type="InterPro" id="IPR011701">
    <property type="entry name" value="MFS"/>
</dbReference>
<dbReference type="CDD" id="cd17502">
    <property type="entry name" value="MFS_Azr1_MDR_like"/>
    <property type="match status" value="1"/>
</dbReference>
<keyword evidence="6 9" id="KW-1133">Transmembrane helix</keyword>
<feature type="transmembrane region" description="Helical" evidence="9">
    <location>
        <begin position="401"/>
        <end position="419"/>
    </location>
</feature>
<feature type="transmembrane region" description="Helical" evidence="9">
    <location>
        <begin position="324"/>
        <end position="347"/>
    </location>
</feature>
<accession>A0A9W8ACI0</accession>